<evidence type="ECO:0000313" key="4">
    <source>
        <dbReference type="Proteomes" id="UP000824073"/>
    </source>
</evidence>
<feature type="domain" description="GH29D-like beta-sandwich" evidence="2">
    <location>
        <begin position="146"/>
        <end position="201"/>
    </location>
</feature>
<protein>
    <submittedName>
        <fullName evidence="3">Chitobiase/beta-hexosaminidase C-terminal domain-containing protein</fullName>
    </submittedName>
</protein>
<gene>
    <name evidence="3" type="ORF">IAB67_03000</name>
</gene>
<dbReference type="EMBL" id="DVMR01000032">
    <property type="protein sequence ID" value="HIU43248.1"/>
    <property type="molecule type" value="Genomic_DNA"/>
</dbReference>
<dbReference type="AlphaFoldDB" id="A0A9D1ITU5"/>
<evidence type="ECO:0000256" key="1">
    <source>
        <dbReference type="SAM" id="Phobius"/>
    </source>
</evidence>
<keyword evidence="1" id="KW-0812">Transmembrane</keyword>
<dbReference type="InterPro" id="IPR011990">
    <property type="entry name" value="TPR-like_helical_dom_sf"/>
</dbReference>
<dbReference type="SUPFAM" id="SSF48452">
    <property type="entry name" value="TPR-like"/>
    <property type="match status" value="1"/>
</dbReference>
<evidence type="ECO:0000259" key="2">
    <source>
        <dbReference type="Pfam" id="PF13290"/>
    </source>
</evidence>
<dbReference type="Gene3D" id="1.25.40.10">
    <property type="entry name" value="Tetratricopeptide repeat domain"/>
    <property type="match status" value="1"/>
</dbReference>
<name>A0A9D1ITU5_9CLOT</name>
<dbReference type="Pfam" id="PF13290">
    <property type="entry name" value="CHB_HEX_C_1"/>
    <property type="match status" value="1"/>
</dbReference>
<organism evidence="3 4">
    <name type="scientific">Candidatus Ventrousia excrementavium</name>
    <dbReference type="NCBI Taxonomy" id="2840961"/>
    <lineage>
        <taxon>Bacteria</taxon>
        <taxon>Bacillati</taxon>
        <taxon>Bacillota</taxon>
        <taxon>Clostridia</taxon>
        <taxon>Eubacteriales</taxon>
        <taxon>Clostridiaceae</taxon>
        <taxon>Clostridiaceae incertae sedis</taxon>
        <taxon>Candidatus Ventrousia</taxon>
    </lineage>
</organism>
<accession>A0A9D1ITU5</accession>
<dbReference type="Proteomes" id="UP000824073">
    <property type="component" value="Unassembled WGS sequence"/>
</dbReference>
<sequence length="247" mass="27068">MSKLKAAFCMVLVLLLICAGLYFFIFAPDYSSGWLLSWGERAEKGGNKNRAAYFYEQSLSLNPYGTQARLRLTVLLRSQYKNTRAEELLREGISLQPSNTSFYTELSGLLVGQGRLAEAVETLDSAGSGVAGLRISALRPTVQATPHAGVYSQSVVFRIETEPGVTYYYTLDGSLPDTESAVYTAPLSLSSSVRYCIRVIALGPDNLPSRLYEYTYDLTGYHPAVSAGAVTEPGLRICPYCGRSFMD</sequence>
<reference evidence="3" key="1">
    <citation type="submission" date="2020-10" db="EMBL/GenBank/DDBJ databases">
        <authorList>
            <person name="Gilroy R."/>
        </authorList>
    </citation>
    <scope>NUCLEOTIDE SEQUENCE</scope>
    <source>
        <strain evidence="3">CHK191-8634</strain>
    </source>
</reference>
<evidence type="ECO:0000313" key="3">
    <source>
        <dbReference type="EMBL" id="HIU43248.1"/>
    </source>
</evidence>
<proteinExistence type="predicted"/>
<keyword evidence="1" id="KW-0472">Membrane</keyword>
<feature type="transmembrane region" description="Helical" evidence="1">
    <location>
        <begin position="7"/>
        <end position="27"/>
    </location>
</feature>
<keyword evidence="1" id="KW-1133">Transmembrane helix</keyword>
<reference evidence="3" key="2">
    <citation type="journal article" date="2021" name="PeerJ">
        <title>Extensive microbial diversity within the chicken gut microbiome revealed by metagenomics and culture.</title>
        <authorList>
            <person name="Gilroy R."/>
            <person name="Ravi A."/>
            <person name="Getino M."/>
            <person name="Pursley I."/>
            <person name="Horton D.L."/>
            <person name="Alikhan N.F."/>
            <person name="Baker D."/>
            <person name="Gharbi K."/>
            <person name="Hall N."/>
            <person name="Watson M."/>
            <person name="Adriaenssens E.M."/>
            <person name="Foster-Nyarko E."/>
            <person name="Jarju S."/>
            <person name="Secka A."/>
            <person name="Antonio M."/>
            <person name="Oren A."/>
            <person name="Chaudhuri R.R."/>
            <person name="La Ragione R."/>
            <person name="Hildebrand F."/>
            <person name="Pallen M.J."/>
        </authorList>
    </citation>
    <scope>NUCLEOTIDE SEQUENCE</scope>
    <source>
        <strain evidence="3">CHK191-8634</strain>
    </source>
</reference>
<dbReference type="InterPro" id="IPR059177">
    <property type="entry name" value="GH29D-like_dom"/>
</dbReference>
<comment type="caution">
    <text evidence="3">The sequence shown here is derived from an EMBL/GenBank/DDBJ whole genome shotgun (WGS) entry which is preliminary data.</text>
</comment>